<reference evidence="3 4" key="1">
    <citation type="submission" date="2024-10" db="EMBL/GenBank/DDBJ databases">
        <title>Updated reference genomes for cyclostephanoid diatoms.</title>
        <authorList>
            <person name="Roberts W.R."/>
            <person name="Alverson A.J."/>
        </authorList>
    </citation>
    <scope>NUCLEOTIDE SEQUENCE [LARGE SCALE GENOMIC DNA]</scope>
    <source>
        <strain evidence="3 4">AJA010-31</strain>
    </source>
</reference>
<dbReference type="EMBL" id="JALLPJ020000298">
    <property type="protein sequence ID" value="KAL3796305.1"/>
    <property type="molecule type" value="Genomic_DNA"/>
</dbReference>
<dbReference type="Gene3D" id="2.30.29.30">
    <property type="entry name" value="Pleckstrin-homology domain (PH domain)/Phosphotyrosine-binding domain (PTB)"/>
    <property type="match status" value="1"/>
</dbReference>
<feature type="region of interest" description="Disordered" evidence="1">
    <location>
        <begin position="459"/>
        <end position="489"/>
    </location>
</feature>
<feature type="compositionally biased region" description="Low complexity" evidence="1">
    <location>
        <begin position="70"/>
        <end position="85"/>
    </location>
</feature>
<dbReference type="PROSITE" id="PS50003">
    <property type="entry name" value="PH_DOMAIN"/>
    <property type="match status" value="1"/>
</dbReference>
<dbReference type="Proteomes" id="UP001530400">
    <property type="component" value="Unassembled WGS sequence"/>
</dbReference>
<feature type="region of interest" description="Disordered" evidence="1">
    <location>
        <begin position="408"/>
        <end position="428"/>
    </location>
</feature>
<sequence>MMDEAANDQSANANAPGGLLSEGPTTNTTTTTTEKKEAQTITASAIATALHSTCFQPVVNSPASTPLRTATSASGVSTSGVSSQQRLQQERNKIAEPPDWSVIPDSASKSSQQSNSQHSQQQYGTPVRTTDHRNSISSQHSNENMFFPTSLNFDNRSYDGHTAGNTNAGSTAGSSNVGNVTAGGYSNDGRRSYDSSPRGGASIATSFSGSHGSVGGSIQGGGGASVQSGVPVPPHLSHGGMSGQQSLSAQSHGSMQQPQLSLSKSGDTINSSQNVQSGHNSGGQGGYGQMQQQQLMGARQQQQSGMQGQGGGSQSADASVLLGLEELERQQADLEKRRAISEAAFARKQQESTPQYSTGLPPLAPVLSGESTHQNLPLPLNLQQQLRGAIECNQDNVPSQIHLEDEETLTSEVTDNRCGSGSGNDSLMKKVNSMEKLGKLRGQMSVSLRRFRSWSLSNTNENPVSSIDSSTQKETLSRSSAAVAASSTNAPPRIIQEPYHLEDGEIMKPIIYGDLHKLGRNGHWQKRFFESNGVSLTYYKNGKRAKVLATLDLCKVGEIAIDPTDPQESTFTIQVSNRPYYLRAQDKTQCNDWVITLNRAREARMNVGNIQLHTPTLLDDPHRSQAGSDEYAPCIVISALRPRTHGSDLPPDLLTCHNEEEQQQIEVMGNWDHGGTVASSAAAANAEVPSPTKAMPSQEPPIMAKWQKKHTAMHTLSMRFLKWARSITKQADACRRETDVVVVPAHVLRSLATQQTAASVSSGPHPPGTSSARRKVSGSDLPVLAEESPMEGRADGQNRSRTSTNSSAGGIIGSQYV</sequence>
<feature type="compositionally biased region" description="Low complexity" evidence="1">
    <location>
        <begin position="106"/>
        <end position="122"/>
    </location>
</feature>
<feature type="domain" description="PH" evidence="2">
    <location>
        <begin position="508"/>
        <end position="602"/>
    </location>
</feature>
<feature type="compositionally biased region" description="Polar residues" evidence="1">
    <location>
        <begin position="163"/>
        <end position="179"/>
    </location>
</feature>
<feature type="compositionally biased region" description="Polar residues" evidence="1">
    <location>
        <begin position="799"/>
        <end position="808"/>
    </location>
</feature>
<feature type="compositionally biased region" description="Polar residues" evidence="1">
    <location>
        <begin position="459"/>
        <end position="474"/>
    </location>
</feature>
<feature type="region of interest" description="Disordered" evidence="1">
    <location>
        <begin position="64"/>
        <end position="148"/>
    </location>
</feature>
<feature type="region of interest" description="Disordered" evidence="1">
    <location>
        <begin position="754"/>
        <end position="817"/>
    </location>
</feature>
<dbReference type="SMART" id="SM00233">
    <property type="entry name" value="PH"/>
    <property type="match status" value="1"/>
</dbReference>
<dbReference type="InterPro" id="IPR011993">
    <property type="entry name" value="PH-like_dom_sf"/>
</dbReference>
<accession>A0ABD3QDU3</accession>
<dbReference type="Pfam" id="PF00169">
    <property type="entry name" value="PH"/>
    <property type="match status" value="1"/>
</dbReference>
<feature type="compositionally biased region" description="Gly residues" evidence="1">
    <location>
        <begin position="212"/>
        <end position="224"/>
    </location>
</feature>
<evidence type="ECO:0000259" key="2">
    <source>
        <dbReference type="PROSITE" id="PS50003"/>
    </source>
</evidence>
<evidence type="ECO:0000313" key="4">
    <source>
        <dbReference type="Proteomes" id="UP001530400"/>
    </source>
</evidence>
<feature type="region of interest" description="Disordered" evidence="1">
    <location>
        <begin position="162"/>
        <end position="316"/>
    </location>
</feature>
<feature type="compositionally biased region" description="Low complexity" evidence="1">
    <location>
        <begin position="477"/>
        <end position="489"/>
    </location>
</feature>
<comment type="caution">
    <text evidence="3">The sequence shown here is derived from an EMBL/GenBank/DDBJ whole genome shotgun (WGS) entry which is preliminary data.</text>
</comment>
<proteinExistence type="predicted"/>
<feature type="compositionally biased region" description="Polar residues" evidence="1">
    <location>
        <begin position="135"/>
        <end position="148"/>
    </location>
</feature>
<dbReference type="SUPFAM" id="SSF50729">
    <property type="entry name" value="PH domain-like"/>
    <property type="match status" value="1"/>
</dbReference>
<gene>
    <name evidence="3" type="ORF">ACHAWO_009017</name>
</gene>
<dbReference type="InterPro" id="IPR001849">
    <property type="entry name" value="PH_domain"/>
</dbReference>
<keyword evidence="4" id="KW-1185">Reference proteome</keyword>
<protein>
    <recommendedName>
        <fullName evidence="2">PH domain-containing protein</fullName>
    </recommendedName>
</protein>
<feature type="compositionally biased region" description="Polar residues" evidence="1">
    <location>
        <begin position="243"/>
        <end position="270"/>
    </location>
</feature>
<feature type="region of interest" description="Disordered" evidence="1">
    <location>
        <begin position="1"/>
        <end position="39"/>
    </location>
</feature>
<name>A0ABD3QDU3_9STRA</name>
<evidence type="ECO:0000256" key="1">
    <source>
        <dbReference type="SAM" id="MobiDB-lite"/>
    </source>
</evidence>
<feature type="compositionally biased region" description="Low complexity" evidence="1">
    <location>
        <begin position="289"/>
        <end position="306"/>
    </location>
</feature>
<feature type="compositionally biased region" description="Polar residues" evidence="1">
    <location>
        <begin position="410"/>
        <end position="425"/>
    </location>
</feature>
<organism evidence="3 4">
    <name type="scientific">Cyclotella atomus</name>
    <dbReference type="NCBI Taxonomy" id="382360"/>
    <lineage>
        <taxon>Eukaryota</taxon>
        <taxon>Sar</taxon>
        <taxon>Stramenopiles</taxon>
        <taxon>Ochrophyta</taxon>
        <taxon>Bacillariophyta</taxon>
        <taxon>Coscinodiscophyceae</taxon>
        <taxon>Thalassiosirophycidae</taxon>
        <taxon>Stephanodiscales</taxon>
        <taxon>Stephanodiscaceae</taxon>
        <taxon>Cyclotella</taxon>
    </lineage>
</organism>
<evidence type="ECO:0000313" key="3">
    <source>
        <dbReference type="EMBL" id="KAL3796305.1"/>
    </source>
</evidence>
<dbReference type="AlphaFoldDB" id="A0ABD3QDU3"/>